<keyword evidence="1" id="KW-1133">Transmembrane helix</keyword>
<feature type="transmembrane region" description="Helical" evidence="1">
    <location>
        <begin position="6"/>
        <end position="22"/>
    </location>
</feature>
<organism evidence="2">
    <name type="scientific">Arundo donax</name>
    <name type="common">Giant reed</name>
    <name type="synonym">Donax arundinaceus</name>
    <dbReference type="NCBI Taxonomy" id="35708"/>
    <lineage>
        <taxon>Eukaryota</taxon>
        <taxon>Viridiplantae</taxon>
        <taxon>Streptophyta</taxon>
        <taxon>Embryophyta</taxon>
        <taxon>Tracheophyta</taxon>
        <taxon>Spermatophyta</taxon>
        <taxon>Magnoliopsida</taxon>
        <taxon>Liliopsida</taxon>
        <taxon>Poales</taxon>
        <taxon>Poaceae</taxon>
        <taxon>PACMAD clade</taxon>
        <taxon>Arundinoideae</taxon>
        <taxon>Arundineae</taxon>
        <taxon>Arundo</taxon>
    </lineage>
</organism>
<reference evidence="2" key="1">
    <citation type="submission" date="2014-09" db="EMBL/GenBank/DDBJ databases">
        <authorList>
            <person name="Magalhaes I.L.F."/>
            <person name="Oliveira U."/>
            <person name="Santos F.R."/>
            <person name="Vidigal T.H.D.A."/>
            <person name="Brescovit A.D."/>
            <person name="Santos A.J."/>
        </authorList>
    </citation>
    <scope>NUCLEOTIDE SEQUENCE</scope>
    <source>
        <tissue evidence="2">Shoot tissue taken approximately 20 cm above the soil surface</tissue>
    </source>
</reference>
<evidence type="ECO:0000256" key="1">
    <source>
        <dbReference type="SAM" id="Phobius"/>
    </source>
</evidence>
<dbReference type="AlphaFoldDB" id="A0A0A9HCC0"/>
<keyword evidence="1" id="KW-0472">Membrane</keyword>
<protein>
    <submittedName>
        <fullName evidence="2">Uncharacterized protein</fullName>
    </submittedName>
</protein>
<sequence length="53" mass="6446">MSTPFGFLLFLVYVFFSWTFFWRRCDMLVQVEKSKVYIVMAPNSYIVIHIQVF</sequence>
<name>A0A0A9HCC0_ARUDO</name>
<accession>A0A0A9HCC0</accession>
<dbReference type="EMBL" id="GBRH01163071">
    <property type="protein sequence ID" value="JAE34825.1"/>
    <property type="molecule type" value="Transcribed_RNA"/>
</dbReference>
<reference evidence="2" key="2">
    <citation type="journal article" date="2015" name="Data Brief">
        <title>Shoot transcriptome of the giant reed, Arundo donax.</title>
        <authorList>
            <person name="Barrero R.A."/>
            <person name="Guerrero F.D."/>
            <person name="Moolhuijzen P."/>
            <person name="Goolsby J.A."/>
            <person name="Tidwell J."/>
            <person name="Bellgard S.E."/>
            <person name="Bellgard M.I."/>
        </authorList>
    </citation>
    <scope>NUCLEOTIDE SEQUENCE</scope>
    <source>
        <tissue evidence="2">Shoot tissue taken approximately 20 cm above the soil surface</tissue>
    </source>
</reference>
<keyword evidence="1" id="KW-0812">Transmembrane</keyword>
<proteinExistence type="predicted"/>
<evidence type="ECO:0000313" key="2">
    <source>
        <dbReference type="EMBL" id="JAE34825.1"/>
    </source>
</evidence>